<dbReference type="EMBL" id="BAAAOF010000002">
    <property type="protein sequence ID" value="GAA1921692.1"/>
    <property type="molecule type" value="Genomic_DNA"/>
</dbReference>
<organism evidence="3 4">
    <name type="scientific">Microbacterium aoyamense</name>
    <dbReference type="NCBI Taxonomy" id="344166"/>
    <lineage>
        <taxon>Bacteria</taxon>
        <taxon>Bacillati</taxon>
        <taxon>Actinomycetota</taxon>
        <taxon>Actinomycetes</taxon>
        <taxon>Micrococcales</taxon>
        <taxon>Microbacteriaceae</taxon>
        <taxon>Microbacterium</taxon>
    </lineage>
</organism>
<evidence type="ECO:0000313" key="4">
    <source>
        <dbReference type="Proteomes" id="UP001501343"/>
    </source>
</evidence>
<protein>
    <submittedName>
        <fullName evidence="3">YciI family protein</fullName>
    </submittedName>
</protein>
<dbReference type="PANTHER" id="PTHR35174:SF4">
    <property type="entry name" value="BLL7163 PROTEIN"/>
    <property type="match status" value="1"/>
</dbReference>
<dbReference type="Gene3D" id="3.30.70.1060">
    <property type="entry name" value="Dimeric alpha+beta barrel"/>
    <property type="match status" value="1"/>
</dbReference>
<reference evidence="4" key="1">
    <citation type="journal article" date="2019" name="Int. J. Syst. Evol. Microbiol.">
        <title>The Global Catalogue of Microorganisms (GCM) 10K type strain sequencing project: providing services to taxonomists for standard genome sequencing and annotation.</title>
        <authorList>
            <consortium name="The Broad Institute Genomics Platform"/>
            <consortium name="The Broad Institute Genome Sequencing Center for Infectious Disease"/>
            <person name="Wu L."/>
            <person name="Ma J."/>
        </authorList>
    </citation>
    <scope>NUCLEOTIDE SEQUENCE [LARGE SCALE GENOMIC DNA]</scope>
    <source>
        <strain evidence="4">JCM 14900</strain>
    </source>
</reference>
<comment type="caution">
    <text evidence="3">The sequence shown here is derived from an EMBL/GenBank/DDBJ whole genome shotgun (WGS) entry which is preliminary data.</text>
</comment>
<dbReference type="InterPro" id="IPR011008">
    <property type="entry name" value="Dimeric_a/b-barrel"/>
</dbReference>
<keyword evidence="4" id="KW-1185">Reference proteome</keyword>
<dbReference type="SUPFAM" id="SSF54909">
    <property type="entry name" value="Dimeric alpha+beta barrel"/>
    <property type="match status" value="1"/>
</dbReference>
<evidence type="ECO:0000259" key="2">
    <source>
        <dbReference type="Pfam" id="PF03795"/>
    </source>
</evidence>
<dbReference type="Pfam" id="PF03795">
    <property type="entry name" value="YCII"/>
    <property type="match status" value="1"/>
</dbReference>
<dbReference type="Proteomes" id="UP001501343">
    <property type="component" value="Unassembled WGS sequence"/>
</dbReference>
<dbReference type="PANTHER" id="PTHR35174">
    <property type="entry name" value="BLL7171 PROTEIN-RELATED"/>
    <property type="match status" value="1"/>
</dbReference>
<evidence type="ECO:0000313" key="3">
    <source>
        <dbReference type="EMBL" id="GAA1921692.1"/>
    </source>
</evidence>
<proteinExistence type="inferred from homology"/>
<feature type="domain" description="YCII-related" evidence="2">
    <location>
        <begin position="1"/>
        <end position="116"/>
    </location>
</feature>
<sequence>MRYMMIMQVSPAAAATAAVDLDMEKVVAEMGAYNESLQKAGVFLTAEGLSDASEGFRIDFDAVPPAVTDGPFAEAREVFTGFWIIEVASREEAERWALACPLGPGVALEVRRVNEFSDIDLPEDNEWLSKAQEWRAANA</sequence>
<comment type="similarity">
    <text evidence="1">Belongs to the YciI family.</text>
</comment>
<gene>
    <name evidence="3" type="ORF">GCM10009775_12640</name>
</gene>
<evidence type="ECO:0000256" key="1">
    <source>
        <dbReference type="ARBA" id="ARBA00007689"/>
    </source>
</evidence>
<name>A0ABP5ASN5_9MICO</name>
<dbReference type="RefSeq" id="WP_248146470.1">
    <property type="nucleotide sequence ID" value="NZ_BAAAOF010000002.1"/>
</dbReference>
<accession>A0ABP5ASN5</accession>
<dbReference type="InterPro" id="IPR005545">
    <property type="entry name" value="YCII"/>
</dbReference>